<evidence type="ECO:0000313" key="2">
    <source>
        <dbReference type="EMBL" id="CAI8607726.1"/>
    </source>
</evidence>
<reference evidence="2 3" key="1">
    <citation type="submission" date="2023-01" db="EMBL/GenBank/DDBJ databases">
        <authorList>
            <person name="Kreplak J."/>
        </authorList>
    </citation>
    <scope>NUCLEOTIDE SEQUENCE [LARGE SCALE GENOMIC DNA]</scope>
</reference>
<name>A0AAV1ABE6_VICFA</name>
<feature type="region of interest" description="Disordered" evidence="1">
    <location>
        <begin position="209"/>
        <end position="269"/>
    </location>
</feature>
<dbReference type="Gene3D" id="2.40.50.140">
    <property type="entry name" value="Nucleic acid-binding proteins"/>
    <property type="match status" value="1"/>
</dbReference>
<dbReference type="Proteomes" id="UP001157006">
    <property type="component" value="Chromosome 4"/>
</dbReference>
<evidence type="ECO:0000256" key="1">
    <source>
        <dbReference type="SAM" id="MobiDB-lite"/>
    </source>
</evidence>
<protein>
    <submittedName>
        <fullName evidence="2">Uncharacterized protein</fullName>
    </submittedName>
</protein>
<keyword evidence="3" id="KW-1185">Reference proteome</keyword>
<accession>A0AAV1ABE6</accession>
<dbReference type="EMBL" id="OX451739">
    <property type="protein sequence ID" value="CAI8607726.1"/>
    <property type="molecule type" value="Genomic_DNA"/>
</dbReference>
<dbReference type="InterPro" id="IPR012340">
    <property type="entry name" value="NA-bd_OB-fold"/>
</dbReference>
<dbReference type="AlphaFoldDB" id="A0AAV1ABE6"/>
<evidence type="ECO:0000313" key="3">
    <source>
        <dbReference type="Proteomes" id="UP001157006"/>
    </source>
</evidence>
<gene>
    <name evidence="2" type="ORF">VFH_IV051600</name>
</gene>
<organism evidence="2 3">
    <name type="scientific">Vicia faba</name>
    <name type="common">Broad bean</name>
    <name type="synonym">Faba vulgaris</name>
    <dbReference type="NCBI Taxonomy" id="3906"/>
    <lineage>
        <taxon>Eukaryota</taxon>
        <taxon>Viridiplantae</taxon>
        <taxon>Streptophyta</taxon>
        <taxon>Embryophyta</taxon>
        <taxon>Tracheophyta</taxon>
        <taxon>Spermatophyta</taxon>
        <taxon>Magnoliopsida</taxon>
        <taxon>eudicotyledons</taxon>
        <taxon>Gunneridae</taxon>
        <taxon>Pentapetalae</taxon>
        <taxon>rosids</taxon>
        <taxon>fabids</taxon>
        <taxon>Fabales</taxon>
        <taxon>Fabaceae</taxon>
        <taxon>Papilionoideae</taxon>
        <taxon>50 kb inversion clade</taxon>
        <taxon>NPAAA clade</taxon>
        <taxon>Hologalegina</taxon>
        <taxon>IRL clade</taxon>
        <taxon>Fabeae</taxon>
        <taxon>Vicia</taxon>
    </lineage>
</organism>
<feature type="compositionally biased region" description="Basic residues" evidence="1">
    <location>
        <begin position="249"/>
        <end position="261"/>
    </location>
</feature>
<sequence>MSNFQVVPNDLLFKPTSHKFILKFTGGTTVVNVGKHEIPEKIKTLTPFANIISGTWPKSLFTDELIADPNVWHYRACHKCPQVAKGDNPQFIFQDRCQTEAEIWRFNIFIGVIKNGYTNNFVFWDLKSVELLKTSTAQVRSTIIKAGITDPLEFPLALDAMLGLKFSFKVKCIPRWSSTSVAMYLKDEGVFKKLEGNVVVTGINQDGEISSSNIADPGTPTPNVKIMSPDDKTDSLGKTFGEGDLSSTKAKKRNIKRKTVRTSRGDPRG</sequence>
<proteinExistence type="predicted"/>